<dbReference type="Gene3D" id="3.40.1550.10">
    <property type="entry name" value="CheC-like"/>
    <property type="match status" value="1"/>
</dbReference>
<dbReference type="InterPro" id="IPR028976">
    <property type="entry name" value="CheC-like_sf"/>
</dbReference>
<evidence type="ECO:0000256" key="1">
    <source>
        <dbReference type="ARBA" id="ARBA00022500"/>
    </source>
</evidence>
<dbReference type="InterPro" id="IPR007597">
    <property type="entry name" value="CheC"/>
</dbReference>
<evidence type="ECO:0000256" key="2">
    <source>
        <dbReference type="ARBA" id="ARBA00022801"/>
    </source>
</evidence>
<evidence type="ECO:0000313" key="5">
    <source>
        <dbReference type="Proteomes" id="UP000782705"/>
    </source>
</evidence>
<name>A0ABQ6YWF9_9ENTE</name>
<keyword evidence="1" id="KW-0145">Chemotaxis</keyword>
<proteinExistence type="predicted"/>
<feature type="domain" description="CheC-like protein" evidence="3">
    <location>
        <begin position="7"/>
        <end position="42"/>
    </location>
</feature>
<dbReference type="PANTHER" id="PTHR43693:SF1">
    <property type="entry name" value="PROTEIN PHOSPHATASE CHEZ"/>
    <property type="match status" value="1"/>
</dbReference>
<sequence length="195" mass="21853">MTYTELQLDGLKEIINIGGGHAATSISMMVNRKIDMRVPEVEILSYEKLYEQILAENEEVYAVVSQILGDVRGVFLFVLTNPAADKMTEFMIGTSEFDEEVKASAVNELTNIVSNSFLGAIGNFLDNQLISSLPVIQYDYFGAIISSVYMALNQFDDQIMVIRNEFTYDEDRLDASLFFIPETGVIEKFLTTLGI</sequence>
<dbReference type="InterPro" id="IPR050992">
    <property type="entry name" value="CheZ_family_phosphatases"/>
</dbReference>
<evidence type="ECO:0000313" key="4">
    <source>
        <dbReference type="EMBL" id="KAF1302032.1"/>
    </source>
</evidence>
<dbReference type="CDD" id="cd17909">
    <property type="entry name" value="CheC_ClassI"/>
    <property type="match status" value="1"/>
</dbReference>
<gene>
    <name evidence="4" type="ORF">BAU17_01290</name>
</gene>
<dbReference type="EMBL" id="MAEL01000054">
    <property type="protein sequence ID" value="KAF1302032.1"/>
    <property type="molecule type" value="Genomic_DNA"/>
</dbReference>
<accession>A0ABQ6YWF9</accession>
<dbReference type="Pfam" id="PF04509">
    <property type="entry name" value="CheC"/>
    <property type="match status" value="1"/>
</dbReference>
<keyword evidence="5" id="KW-1185">Reference proteome</keyword>
<keyword evidence="2" id="KW-0378">Hydrolase</keyword>
<protein>
    <submittedName>
        <fullName evidence="4">Chemotaxis protein CheC</fullName>
    </submittedName>
</protein>
<reference evidence="4 5" key="1">
    <citation type="submission" date="2016-06" db="EMBL/GenBank/DDBJ databases">
        <title>Four novel species of enterococci isolated from chicken manure.</title>
        <authorList>
            <person name="Van Tyne D."/>
        </authorList>
    </citation>
    <scope>NUCLEOTIDE SEQUENCE [LARGE SCALE GENOMIC DNA]</scope>
    <source>
        <strain evidence="4 5">CU12B</strain>
    </source>
</reference>
<dbReference type="Proteomes" id="UP000782705">
    <property type="component" value="Unassembled WGS sequence"/>
</dbReference>
<evidence type="ECO:0000259" key="3">
    <source>
        <dbReference type="Pfam" id="PF04509"/>
    </source>
</evidence>
<dbReference type="SUPFAM" id="SSF103039">
    <property type="entry name" value="CheC-like"/>
    <property type="match status" value="1"/>
</dbReference>
<dbReference type="PANTHER" id="PTHR43693">
    <property type="entry name" value="PROTEIN PHOSPHATASE CHEZ"/>
    <property type="match status" value="1"/>
</dbReference>
<organism evidence="4 5">
    <name type="scientific">Candidatus Enterococcus willemsii</name>
    <dbReference type="NCBI Taxonomy" id="1857215"/>
    <lineage>
        <taxon>Bacteria</taxon>
        <taxon>Bacillati</taxon>
        <taxon>Bacillota</taxon>
        <taxon>Bacilli</taxon>
        <taxon>Lactobacillales</taxon>
        <taxon>Enterococcaceae</taxon>
        <taxon>Enterococcus</taxon>
    </lineage>
</organism>
<dbReference type="RefSeq" id="WP_161903013.1">
    <property type="nucleotide sequence ID" value="NZ_MAEL01000054.1"/>
</dbReference>
<comment type="caution">
    <text evidence="4">The sequence shown here is derived from an EMBL/GenBank/DDBJ whole genome shotgun (WGS) entry which is preliminary data.</text>
</comment>